<dbReference type="OrthoDB" id="9035807at2"/>
<evidence type="ECO:0000313" key="3">
    <source>
        <dbReference type="EMBL" id="RSZ55596.1"/>
    </source>
</evidence>
<proteinExistence type="predicted"/>
<feature type="transmembrane region" description="Helical" evidence="2">
    <location>
        <begin position="109"/>
        <end position="129"/>
    </location>
</feature>
<feature type="region of interest" description="Disordered" evidence="1">
    <location>
        <begin position="165"/>
        <end position="211"/>
    </location>
</feature>
<keyword evidence="4" id="KW-1185">Reference proteome</keyword>
<comment type="caution">
    <text evidence="3">The sequence shown here is derived from an EMBL/GenBank/DDBJ whole genome shotgun (WGS) entry which is preliminary data.</text>
</comment>
<keyword evidence="2" id="KW-0472">Membrane</keyword>
<keyword evidence="2" id="KW-1133">Transmembrane helix</keyword>
<organism evidence="3 4">
    <name type="scientific">Massilia atriviolacea</name>
    <dbReference type="NCBI Taxonomy" id="2495579"/>
    <lineage>
        <taxon>Bacteria</taxon>
        <taxon>Pseudomonadati</taxon>
        <taxon>Pseudomonadota</taxon>
        <taxon>Betaproteobacteria</taxon>
        <taxon>Burkholderiales</taxon>
        <taxon>Oxalobacteraceae</taxon>
        <taxon>Telluria group</taxon>
        <taxon>Massilia</taxon>
    </lineage>
</organism>
<reference evidence="3 4" key="1">
    <citation type="submission" date="2018-12" db="EMBL/GenBank/DDBJ databases">
        <authorList>
            <person name="Yang E."/>
        </authorList>
    </citation>
    <scope>NUCLEOTIDE SEQUENCE [LARGE SCALE GENOMIC DNA]</scope>
    <source>
        <strain evidence="3 4">SOD</strain>
    </source>
</reference>
<feature type="transmembrane region" description="Helical" evidence="2">
    <location>
        <begin position="33"/>
        <end position="52"/>
    </location>
</feature>
<feature type="compositionally biased region" description="Low complexity" evidence="1">
    <location>
        <begin position="180"/>
        <end position="191"/>
    </location>
</feature>
<gene>
    <name evidence="3" type="ORF">EJB06_29010</name>
</gene>
<evidence type="ECO:0000256" key="2">
    <source>
        <dbReference type="SAM" id="Phobius"/>
    </source>
</evidence>
<name>A0A430HDJ9_9BURK</name>
<evidence type="ECO:0000313" key="4">
    <source>
        <dbReference type="Proteomes" id="UP000278085"/>
    </source>
</evidence>
<feature type="transmembrane region" description="Helical" evidence="2">
    <location>
        <begin position="59"/>
        <end position="80"/>
    </location>
</feature>
<protein>
    <recommendedName>
        <fullName evidence="5">Transmembrane protein</fullName>
    </recommendedName>
</protein>
<dbReference type="RefSeq" id="WP_126077514.1">
    <property type="nucleotide sequence ID" value="NZ_CP051166.1"/>
</dbReference>
<dbReference type="EMBL" id="RXLQ01000024">
    <property type="protein sequence ID" value="RSZ55596.1"/>
    <property type="molecule type" value="Genomic_DNA"/>
</dbReference>
<accession>A0A430HDJ9</accession>
<evidence type="ECO:0000256" key="1">
    <source>
        <dbReference type="SAM" id="MobiDB-lite"/>
    </source>
</evidence>
<dbReference type="Proteomes" id="UP000278085">
    <property type="component" value="Unassembled WGS sequence"/>
</dbReference>
<keyword evidence="2" id="KW-0812">Transmembrane</keyword>
<dbReference type="AlphaFoldDB" id="A0A430HDJ9"/>
<sequence length="211" mass="22107">MTPEEIAQQKEVEFYAAGVNAWYNTSLEHDKSIFALSAGGVGLLISLFNTVGGQSLWVLLLYGASNFCFLVSLFILLFIFQGNKKHIEEVLSSGAVSDDLLLKWLDRCVMITFGVGILCAAIVGVASATHSYKSEQKKMANEKTTRSPTNSEALLRKSFNGIGGMQNSVNGIGRVGPQGTGARPTPAAPTATPTPAPATPAAPVTGGAGST</sequence>
<evidence type="ECO:0008006" key="5">
    <source>
        <dbReference type="Google" id="ProtNLM"/>
    </source>
</evidence>